<proteinExistence type="predicted"/>
<dbReference type="EMBL" id="PDKV01000002">
    <property type="protein sequence ID" value="PIB80526.1"/>
    <property type="molecule type" value="Genomic_DNA"/>
</dbReference>
<reference evidence="2 3" key="1">
    <citation type="journal article" date="2017" name="Infect. Genet. Evol.">
        <title>The new phylogeny of the genus Mycobacterium: The old and the news.</title>
        <authorList>
            <person name="Tortoli E."/>
            <person name="Fedrizzi T."/>
            <person name="Meehan C.J."/>
            <person name="Trovato A."/>
            <person name="Grottola A."/>
            <person name="Giacobazzi E."/>
            <person name="Serpini G.F."/>
            <person name="Tagliazucchi S."/>
            <person name="Fabio A."/>
            <person name="Bettua C."/>
            <person name="Bertorelli R."/>
            <person name="Frascaro F."/>
            <person name="De Sanctis V."/>
            <person name="Pecorari M."/>
            <person name="Jousson O."/>
            <person name="Segata N."/>
            <person name="Cirillo D.M."/>
        </authorList>
    </citation>
    <scope>NUCLEOTIDE SEQUENCE [LARGE SCALE GENOMIC DNA]</scope>
    <source>
        <strain evidence="2 3">NCTC 12882</strain>
    </source>
</reference>
<name>A0A2G5PQI1_MYCCE</name>
<gene>
    <name evidence="2" type="ORF">CQY23_03020</name>
</gene>
<feature type="region of interest" description="Disordered" evidence="1">
    <location>
        <begin position="154"/>
        <end position="188"/>
    </location>
</feature>
<comment type="caution">
    <text evidence="2">The sequence shown here is derived from an EMBL/GenBank/DDBJ whole genome shotgun (WGS) entry which is preliminary data.</text>
</comment>
<feature type="compositionally biased region" description="Low complexity" evidence="1">
    <location>
        <begin position="173"/>
        <end position="183"/>
    </location>
</feature>
<organism evidence="2 3">
    <name type="scientific">Mycobacterium celatum</name>
    <dbReference type="NCBI Taxonomy" id="28045"/>
    <lineage>
        <taxon>Bacteria</taxon>
        <taxon>Bacillati</taxon>
        <taxon>Actinomycetota</taxon>
        <taxon>Actinomycetes</taxon>
        <taxon>Mycobacteriales</taxon>
        <taxon>Mycobacteriaceae</taxon>
        <taxon>Mycobacterium</taxon>
    </lineage>
</organism>
<accession>A0A2G5PQI1</accession>
<dbReference type="AlphaFoldDB" id="A0A2G5PQI1"/>
<evidence type="ECO:0000313" key="2">
    <source>
        <dbReference type="EMBL" id="PIB80526.1"/>
    </source>
</evidence>
<dbReference type="Proteomes" id="UP000230971">
    <property type="component" value="Unassembled WGS sequence"/>
</dbReference>
<evidence type="ECO:0000256" key="1">
    <source>
        <dbReference type="SAM" id="MobiDB-lite"/>
    </source>
</evidence>
<protein>
    <submittedName>
        <fullName evidence="2">Uncharacterized protein</fullName>
    </submittedName>
</protein>
<evidence type="ECO:0000313" key="3">
    <source>
        <dbReference type="Proteomes" id="UP000230971"/>
    </source>
</evidence>
<feature type="compositionally biased region" description="Basic and acidic residues" evidence="1">
    <location>
        <begin position="154"/>
        <end position="169"/>
    </location>
</feature>
<sequence>MVAERGGPSDTLQAEIESKRWKPTRSVRNTLNKIDIGMEWAYGSASAILAGGEPREVSSDSQGAFSIDHSTELSSAGLVQVLSLLWEQWRDLTLDLLRRGDVEIARRARWALILTADIALDTLALAAPSQDVDELATDIKATCAELIGHRLTSDKEGGRKAAEPPKDLTRALTPETSATSASDSPDDVQAREVLDDLSAAADSLDMLVDEGDHRKQKRA</sequence>